<name>A0ABR0LM29_9PEZI</name>
<feature type="non-terminal residue" evidence="2">
    <location>
        <position position="1"/>
    </location>
</feature>
<keyword evidence="3" id="KW-1185">Reference proteome</keyword>
<dbReference type="EMBL" id="JAVRRA010017517">
    <property type="protein sequence ID" value="KAK5199453.1"/>
    <property type="molecule type" value="Genomic_DNA"/>
</dbReference>
<sequence>ASPAHTLSRRRTLRRRKAPYARHLRLPRQPRSARIHLVHVRRNAHRGPLRRTRRVSLPPRRQRTLSQQSLPPLHVQALAVAPGPGHAIRQQRELRHPHLPLAAAPQLPRPAAARAAARPRRPVQAAEDALRRAPEGARRRVGRGARADGRDVLWRQDPQPDEPAHGHDGQHADGRRPRRRAEEAESPRRGGQFDAGGGAGARAGL</sequence>
<organism evidence="2 3">
    <name type="scientific">Cryomyces antarcticus</name>
    <dbReference type="NCBI Taxonomy" id="329879"/>
    <lineage>
        <taxon>Eukaryota</taxon>
        <taxon>Fungi</taxon>
        <taxon>Dikarya</taxon>
        <taxon>Ascomycota</taxon>
        <taxon>Pezizomycotina</taxon>
        <taxon>Dothideomycetes</taxon>
        <taxon>Dothideomycetes incertae sedis</taxon>
        <taxon>Cryomyces</taxon>
    </lineage>
</organism>
<feature type="compositionally biased region" description="Basic and acidic residues" evidence="1">
    <location>
        <begin position="128"/>
        <end position="138"/>
    </location>
</feature>
<evidence type="ECO:0000313" key="3">
    <source>
        <dbReference type="Proteomes" id="UP001357485"/>
    </source>
</evidence>
<feature type="region of interest" description="Disordered" evidence="1">
    <location>
        <begin position="102"/>
        <end position="205"/>
    </location>
</feature>
<evidence type="ECO:0000313" key="2">
    <source>
        <dbReference type="EMBL" id="KAK5199453.1"/>
    </source>
</evidence>
<dbReference type="Proteomes" id="UP001357485">
    <property type="component" value="Unassembled WGS sequence"/>
</dbReference>
<accession>A0ABR0LM29</accession>
<proteinExistence type="predicted"/>
<protein>
    <submittedName>
        <fullName evidence="2">Uncharacterized protein</fullName>
    </submittedName>
</protein>
<feature type="non-terminal residue" evidence="2">
    <location>
        <position position="205"/>
    </location>
</feature>
<evidence type="ECO:0000256" key="1">
    <source>
        <dbReference type="SAM" id="MobiDB-lite"/>
    </source>
</evidence>
<reference evidence="2 3" key="1">
    <citation type="submission" date="2023-08" db="EMBL/GenBank/DDBJ databases">
        <title>Black Yeasts Isolated from many extreme environments.</title>
        <authorList>
            <person name="Coleine C."/>
            <person name="Stajich J.E."/>
            <person name="Selbmann L."/>
        </authorList>
    </citation>
    <scope>NUCLEOTIDE SEQUENCE [LARGE SCALE GENOMIC DNA]</scope>
    <source>
        <strain evidence="2 3">CCFEE 536</strain>
    </source>
</reference>
<feature type="compositionally biased region" description="Gly residues" evidence="1">
    <location>
        <begin position="193"/>
        <end position="205"/>
    </location>
</feature>
<feature type="compositionally biased region" description="Basic and acidic residues" evidence="1">
    <location>
        <begin position="162"/>
        <end position="188"/>
    </location>
</feature>
<feature type="compositionally biased region" description="Basic and acidic residues" evidence="1">
    <location>
        <begin position="145"/>
        <end position="154"/>
    </location>
</feature>
<feature type="compositionally biased region" description="Low complexity" evidence="1">
    <location>
        <begin position="102"/>
        <end position="126"/>
    </location>
</feature>
<comment type="caution">
    <text evidence="2">The sequence shown here is derived from an EMBL/GenBank/DDBJ whole genome shotgun (WGS) entry which is preliminary data.</text>
</comment>
<gene>
    <name evidence="2" type="ORF">LTR16_006149</name>
</gene>